<dbReference type="Gene3D" id="1.10.510.10">
    <property type="entry name" value="Transferase(Phosphotransferase) domain 1"/>
    <property type="match status" value="1"/>
</dbReference>
<dbReference type="PANTHER" id="PTHR45647:SF50">
    <property type="entry name" value="U-BOX DOMAIN-CONTAINING PROTEIN 57"/>
    <property type="match status" value="1"/>
</dbReference>
<dbReference type="Gramene" id="HORVU.MOREX.r2.2HG0153540.1">
    <property type="protein sequence ID" value="HORVU.MOREX.r2.2HG0153540.1"/>
    <property type="gene ID" value="HORVU.MOREX.r2.2HG0153540"/>
</dbReference>
<dbReference type="GO" id="GO:0016567">
    <property type="term" value="P:protein ubiquitination"/>
    <property type="evidence" value="ECO:0007669"/>
    <property type="project" value="UniProtKB-UniPathway"/>
</dbReference>
<dbReference type="EnsemblPlants" id="HORVU.MOREX.r3.2HG0185430.1">
    <property type="protein sequence ID" value="HORVU.MOREX.r3.2HG0185430.1"/>
    <property type="gene ID" value="HORVU.MOREX.r3.2HG0185430"/>
</dbReference>
<evidence type="ECO:0000256" key="3">
    <source>
        <dbReference type="ARBA" id="ARBA00012483"/>
    </source>
</evidence>
<name>A0A8I6XND9_HORVV</name>
<evidence type="ECO:0000259" key="6">
    <source>
        <dbReference type="PROSITE" id="PS51698"/>
    </source>
</evidence>
<proteinExistence type="predicted"/>
<dbReference type="InterPro" id="IPR003613">
    <property type="entry name" value="Ubox_domain"/>
</dbReference>
<dbReference type="CDD" id="cd16655">
    <property type="entry name" value="RING-Ubox_WDSUB1-like"/>
    <property type="match status" value="1"/>
</dbReference>
<dbReference type="SMART" id="SM00504">
    <property type="entry name" value="Ubox"/>
    <property type="match status" value="1"/>
</dbReference>
<dbReference type="Pfam" id="PF04564">
    <property type="entry name" value="U-box"/>
    <property type="match status" value="1"/>
</dbReference>
<comment type="pathway">
    <text evidence="2">Protein modification; protein ubiquitination.</text>
</comment>
<dbReference type="GO" id="GO:0061630">
    <property type="term" value="F:ubiquitin protein ligase activity"/>
    <property type="evidence" value="ECO:0007669"/>
    <property type="project" value="UniProtKB-EC"/>
</dbReference>
<evidence type="ECO:0000313" key="8">
    <source>
        <dbReference type="Proteomes" id="UP000011116"/>
    </source>
</evidence>
<dbReference type="SUPFAM" id="SSF56112">
    <property type="entry name" value="Protein kinase-like (PK-like)"/>
    <property type="match status" value="1"/>
</dbReference>
<evidence type="ECO:0000256" key="2">
    <source>
        <dbReference type="ARBA" id="ARBA00004906"/>
    </source>
</evidence>
<dbReference type="Gene3D" id="3.30.40.10">
    <property type="entry name" value="Zinc/RING finger domain, C3HC4 (zinc finger)"/>
    <property type="match status" value="1"/>
</dbReference>
<evidence type="ECO:0000313" key="7">
    <source>
        <dbReference type="EnsemblPlants" id="HORVU.MOREX.r3.2HG0185430.1"/>
    </source>
</evidence>
<dbReference type="InterPro" id="IPR013083">
    <property type="entry name" value="Znf_RING/FYVE/PHD"/>
</dbReference>
<organism evidence="7 8">
    <name type="scientific">Hordeum vulgare subsp. vulgare</name>
    <name type="common">Domesticated barley</name>
    <dbReference type="NCBI Taxonomy" id="112509"/>
    <lineage>
        <taxon>Eukaryota</taxon>
        <taxon>Viridiplantae</taxon>
        <taxon>Streptophyta</taxon>
        <taxon>Embryophyta</taxon>
        <taxon>Tracheophyta</taxon>
        <taxon>Spermatophyta</taxon>
        <taxon>Magnoliopsida</taxon>
        <taxon>Liliopsida</taxon>
        <taxon>Poales</taxon>
        <taxon>Poaceae</taxon>
        <taxon>BOP clade</taxon>
        <taxon>Pooideae</taxon>
        <taxon>Triticodae</taxon>
        <taxon>Triticeae</taxon>
        <taxon>Hordeinae</taxon>
        <taxon>Hordeum</taxon>
    </lineage>
</organism>
<evidence type="ECO:0000256" key="5">
    <source>
        <dbReference type="ARBA" id="ARBA00022786"/>
    </source>
</evidence>
<evidence type="ECO:0000256" key="4">
    <source>
        <dbReference type="ARBA" id="ARBA00022679"/>
    </source>
</evidence>
<keyword evidence="5" id="KW-0833">Ubl conjugation pathway</keyword>
<accession>A0A8I6XND9</accession>
<dbReference type="EC" id="2.3.2.27" evidence="3"/>
<protein>
    <recommendedName>
        <fullName evidence="3">RING-type E3 ubiquitin transferase</fullName>
        <ecNumber evidence="3">2.3.2.27</ecNumber>
    </recommendedName>
</protein>
<feature type="domain" description="U-box" evidence="6">
    <location>
        <begin position="138"/>
        <end position="212"/>
    </location>
</feature>
<reference evidence="7" key="3">
    <citation type="submission" date="2022-01" db="UniProtKB">
        <authorList>
            <consortium name="EnsemblPlants"/>
        </authorList>
    </citation>
    <scope>IDENTIFICATION</scope>
    <source>
        <strain evidence="7">subsp. vulgare</strain>
    </source>
</reference>
<dbReference type="UniPathway" id="UPA00143"/>
<sequence length="214" mass="23832">MLTLFLEPGNHQPALRTRLPYLDPEFLTTGELTPLSDVYSLGVIILFLLIGLPPLSIGKKVSEALENDHLNTLIDKSAGNWPYVQAKQLAVVALSCVEMTREKRPDLLTKVWSVIEPLIRKPPVASWPCVQSAVRGSCVPDNLICPIRMDIMKDPQVASDGFTYEAEAIRRWFDGGNNRSPMTNLLLANRALVPNRALVSSIQEYLEQQRQPGS</sequence>
<dbReference type="OMA" id="ENDELAC"/>
<reference evidence="8" key="1">
    <citation type="journal article" date="2012" name="Nature">
        <title>A physical, genetic and functional sequence assembly of the barley genome.</title>
        <authorList>
            <consortium name="The International Barley Genome Sequencing Consortium"/>
            <person name="Mayer K.F."/>
            <person name="Waugh R."/>
            <person name="Brown J.W."/>
            <person name="Schulman A."/>
            <person name="Langridge P."/>
            <person name="Platzer M."/>
            <person name="Fincher G.B."/>
            <person name="Muehlbauer G.J."/>
            <person name="Sato K."/>
            <person name="Close T.J."/>
            <person name="Wise R.P."/>
            <person name="Stein N."/>
        </authorList>
    </citation>
    <scope>NUCLEOTIDE SEQUENCE [LARGE SCALE GENOMIC DNA]</scope>
    <source>
        <strain evidence="8">cv. Morex</strain>
    </source>
</reference>
<keyword evidence="8" id="KW-1185">Reference proteome</keyword>
<reference evidence="7" key="2">
    <citation type="submission" date="2020-10" db="EMBL/GenBank/DDBJ databases">
        <authorList>
            <person name="Scholz U."/>
            <person name="Mascher M."/>
            <person name="Fiebig A."/>
        </authorList>
    </citation>
    <scope>NUCLEOTIDE SEQUENCE [LARGE SCALE GENOMIC DNA]</scope>
    <source>
        <strain evidence="7">cv. Morex</strain>
    </source>
</reference>
<dbReference type="PANTHER" id="PTHR45647">
    <property type="entry name" value="OS02G0152300 PROTEIN"/>
    <property type="match status" value="1"/>
</dbReference>
<dbReference type="PROSITE" id="PS51698">
    <property type="entry name" value="U_BOX"/>
    <property type="match status" value="1"/>
</dbReference>
<keyword evidence="4" id="KW-0808">Transferase</keyword>
<dbReference type="SMR" id="A0A8I6XND9"/>
<dbReference type="Gramene" id="HORVU.MOREX.r3.2HG0185430.1">
    <property type="protein sequence ID" value="HORVU.MOREX.r3.2HG0185430.1"/>
    <property type="gene ID" value="HORVU.MOREX.r3.2HG0185430"/>
</dbReference>
<dbReference type="SUPFAM" id="SSF57850">
    <property type="entry name" value="RING/U-box"/>
    <property type="match status" value="1"/>
</dbReference>
<dbReference type="InterPro" id="IPR051348">
    <property type="entry name" value="U-box_ubiquitin_ligases"/>
</dbReference>
<dbReference type="Proteomes" id="UP000011116">
    <property type="component" value="Chromosome 2H"/>
</dbReference>
<dbReference type="InterPro" id="IPR011009">
    <property type="entry name" value="Kinase-like_dom_sf"/>
</dbReference>
<evidence type="ECO:0000256" key="1">
    <source>
        <dbReference type="ARBA" id="ARBA00000900"/>
    </source>
</evidence>
<comment type="catalytic activity">
    <reaction evidence="1">
        <text>S-ubiquitinyl-[E2 ubiquitin-conjugating enzyme]-L-cysteine + [acceptor protein]-L-lysine = [E2 ubiquitin-conjugating enzyme]-L-cysteine + N(6)-ubiquitinyl-[acceptor protein]-L-lysine.</text>
        <dbReference type="EC" id="2.3.2.27"/>
    </reaction>
</comment>
<dbReference type="AlphaFoldDB" id="A0A8I6XND9"/>